<dbReference type="Proteomes" id="UP000001351">
    <property type="component" value="Chromosome"/>
</dbReference>
<proteinExistence type="predicted"/>
<keyword evidence="2" id="KW-1185">Reference proteome</keyword>
<dbReference type="EMBL" id="CP002271">
    <property type="protein sequence ID" value="ADO68384.1"/>
    <property type="molecule type" value="Genomic_DNA"/>
</dbReference>
<organism evidence="1 2">
    <name type="scientific">Stigmatella aurantiaca (strain DW4/3-1)</name>
    <dbReference type="NCBI Taxonomy" id="378806"/>
    <lineage>
        <taxon>Bacteria</taxon>
        <taxon>Pseudomonadati</taxon>
        <taxon>Myxococcota</taxon>
        <taxon>Myxococcia</taxon>
        <taxon>Myxococcales</taxon>
        <taxon>Cystobacterineae</taxon>
        <taxon>Archangiaceae</taxon>
        <taxon>Stigmatella</taxon>
    </lineage>
</organism>
<dbReference type="KEGG" id="sur:STAUR_0580"/>
<evidence type="ECO:0000313" key="1">
    <source>
        <dbReference type="EMBL" id="ADO68384.1"/>
    </source>
</evidence>
<gene>
    <name evidence="1" type="ordered locus">STAUR_0580</name>
</gene>
<dbReference type="STRING" id="378806.STAUR_0580"/>
<name>E3FTH0_STIAD</name>
<reference evidence="1 2" key="1">
    <citation type="journal article" date="2011" name="Mol. Biol. Evol.">
        <title>Comparative genomic analysis of fruiting body formation in Myxococcales.</title>
        <authorList>
            <person name="Huntley S."/>
            <person name="Hamann N."/>
            <person name="Wegener-Feldbrugge S."/>
            <person name="Treuner-Lange A."/>
            <person name="Kube M."/>
            <person name="Reinhardt R."/>
            <person name="Klages S."/>
            <person name="Muller R."/>
            <person name="Ronning C.M."/>
            <person name="Nierman W.C."/>
            <person name="Sogaard-Andersen L."/>
        </authorList>
    </citation>
    <scope>NUCLEOTIDE SEQUENCE [LARGE SCALE GENOMIC DNA]</scope>
    <source>
        <strain evidence="1 2">DW4/3-1</strain>
    </source>
</reference>
<dbReference type="HOGENOM" id="CLU_1003679_0_0_7"/>
<dbReference type="eggNOG" id="COG4245">
    <property type="taxonomic scope" value="Bacteria"/>
</dbReference>
<protein>
    <submittedName>
        <fullName evidence="1">Conserved uncharacterized protein</fullName>
    </submittedName>
</protein>
<sequence length="267" mass="28749">MVMSTAQEAPQVSQLFEAAHAEGVLSPAGLQALTVVDLGAQIQAGLGVSVDDVQASEVVLVTVMPDDSGSIQHAHNAQLVCDGHNLVLDSLLTSKQRDTVLFHTRYLNGFVLNPYRPLEDVVRMHGKNYDPNQGTPLYDQTVVLLGTVLAKAQEFTRNGVAARTVTLLITDGGDCHSQRARAREVAALVKDLKRAENHIVAAMGISDGTTDFHKVFREMGIDDKWILTPGQSAQEIRQAFQVFSQSAVRVSQGAASFSRTALGGFGR</sequence>
<dbReference type="AlphaFoldDB" id="E3FTH0"/>
<evidence type="ECO:0000313" key="2">
    <source>
        <dbReference type="Proteomes" id="UP000001351"/>
    </source>
</evidence>
<accession>E3FTH0</accession>